<keyword evidence="3" id="KW-1185">Reference proteome</keyword>
<sequence>MENQNIDNKTLSTRSNVSLITVQRWLRGMYEPRHATLPKIANVLNVSTDYLCCIED</sequence>
<dbReference type="Pfam" id="PF01381">
    <property type="entry name" value="HTH_3"/>
    <property type="match status" value="1"/>
</dbReference>
<dbReference type="InterPro" id="IPR010982">
    <property type="entry name" value="Lambda_DNA-bd_dom_sf"/>
</dbReference>
<dbReference type="SUPFAM" id="SSF47413">
    <property type="entry name" value="lambda repressor-like DNA-binding domains"/>
    <property type="match status" value="1"/>
</dbReference>
<name>A0A7G9WGB2_9FIRM</name>
<dbReference type="KEGG" id="caml:H6X83_12475"/>
<protein>
    <submittedName>
        <fullName evidence="2">Helix-turn-helix transcriptional regulator</fullName>
    </submittedName>
</protein>
<reference evidence="2 3" key="1">
    <citation type="submission" date="2020-08" db="EMBL/GenBank/DDBJ databases">
        <authorList>
            <person name="Ren C."/>
            <person name="Gu Y."/>
            <person name="Xu Y."/>
        </authorList>
    </citation>
    <scope>NUCLEOTIDE SEQUENCE [LARGE SCALE GENOMIC DNA]</scope>
    <source>
        <strain evidence="2 3">LBM18003</strain>
    </source>
</reference>
<accession>A0A7G9WGB2</accession>
<organism evidence="2 3">
    <name type="scientific">Caproicibacterium amylolyticum</name>
    <dbReference type="NCBI Taxonomy" id="2766537"/>
    <lineage>
        <taxon>Bacteria</taxon>
        <taxon>Bacillati</taxon>
        <taxon>Bacillota</taxon>
        <taxon>Clostridia</taxon>
        <taxon>Eubacteriales</taxon>
        <taxon>Oscillospiraceae</taxon>
        <taxon>Caproicibacterium</taxon>
    </lineage>
</organism>
<dbReference type="Gene3D" id="1.10.260.40">
    <property type="entry name" value="lambda repressor-like DNA-binding domains"/>
    <property type="match status" value="1"/>
</dbReference>
<dbReference type="EMBL" id="CP060696">
    <property type="protein sequence ID" value="QNO17724.1"/>
    <property type="molecule type" value="Genomic_DNA"/>
</dbReference>
<dbReference type="GO" id="GO:0003677">
    <property type="term" value="F:DNA binding"/>
    <property type="evidence" value="ECO:0007669"/>
    <property type="project" value="InterPro"/>
</dbReference>
<dbReference type="Proteomes" id="UP000516046">
    <property type="component" value="Chromosome"/>
</dbReference>
<evidence type="ECO:0000259" key="1">
    <source>
        <dbReference type="PROSITE" id="PS50943"/>
    </source>
</evidence>
<dbReference type="InterPro" id="IPR001387">
    <property type="entry name" value="Cro/C1-type_HTH"/>
</dbReference>
<evidence type="ECO:0000313" key="3">
    <source>
        <dbReference type="Proteomes" id="UP000516046"/>
    </source>
</evidence>
<dbReference type="AlphaFoldDB" id="A0A7G9WGB2"/>
<gene>
    <name evidence="2" type="ORF">H6X83_12475</name>
</gene>
<proteinExistence type="predicted"/>
<evidence type="ECO:0000313" key="2">
    <source>
        <dbReference type="EMBL" id="QNO17724.1"/>
    </source>
</evidence>
<feature type="domain" description="HTH cro/C1-type" evidence="1">
    <location>
        <begin position="11"/>
        <end position="51"/>
    </location>
</feature>
<dbReference type="CDD" id="cd00093">
    <property type="entry name" value="HTH_XRE"/>
    <property type="match status" value="1"/>
</dbReference>
<dbReference type="PROSITE" id="PS50943">
    <property type="entry name" value="HTH_CROC1"/>
    <property type="match status" value="1"/>
</dbReference>